<keyword evidence="3" id="KW-1185">Reference proteome</keyword>
<dbReference type="InterPro" id="IPR029058">
    <property type="entry name" value="AB_hydrolase_fold"/>
</dbReference>
<dbReference type="SUPFAM" id="SSF53474">
    <property type="entry name" value="alpha/beta-Hydrolases"/>
    <property type="match status" value="1"/>
</dbReference>
<dbReference type="InterPro" id="IPR052897">
    <property type="entry name" value="Sec-Metab_Biosynth_Hydrolase"/>
</dbReference>
<feature type="domain" description="AB hydrolase-1" evidence="1">
    <location>
        <begin position="32"/>
        <end position="250"/>
    </location>
</feature>
<evidence type="ECO:0000259" key="1">
    <source>
        <dbReference type="Pfam" id="PF12697"/>
    </source>
</evidence>
<dbReference type="PANTHER" id="PTHR37017">
    <property type="entry name" value="AB HYDROLASE-1 DOMAIN-CONTAINING PROTEIN-RELATED"/>
    <property type="match status" value="1"/>
</dbReference>
<reference evidence="2 3" key="1">
    <citation type="submission" date="2018-08" db="EMBL/GenBank/DDBJ databases">
        <title>Sequencing the genomes of 1000 actinobacteria strains.</title>
        <authorList>
            <person name="Klenk H.-P."/>
        </authorList>
    </citation>
    <scope>NUCLEOTIDE SEQUENCE [LARGE SCALE GENOMIC DNA]</scope>
    <source>
        <strain evidence="2 3">DSM 43927</strain>
    </source>
</reference>
<dbReference type="GO" id="GO:0003824">
    <property type="term" value="F:catalytic activity"/>
    <property type="evidence" value="ECO:0007669"/>
    <property type="project" value="UniProtKB-ARBA"/>
</dbReference>
<name>A0A3D9SKS5_9ACTN</name>
<proteinExistence type="predicted"/>
<dbReference type="Gene3D" id="3.40.50.1820">
    <property type="entry name" value="alpha/beta hydrolase"/>
    <property type="match status" value="1"/>
</dbReference>
<dbReference type="PANTHER" id="PTHR37017:SF11">
    <property type="entry name" value="ESTERASE_LIPASE_THIOESTERASE DOMAIN-CONTAINING PROTEIN"/>
    <property type="match status" value="1"/>
</dbReference>
<protein>
    <submittedName>
        <fullName evidence="2">Pimeloyl-ACP methyl ester carboxylesterase</fullName>
    </submittedName>
</protein>
<organism evidence="2 3">
    <name type="scientific">Thermomonospora umbrina</name>
    <dbReference type="NCBI Taxonomy" id="111806"/>
    <lineage>
        <taxon>Bacteria</taxon>
        <taxon>Bacillati</taxon>
        <taxon>Actinomycetota</taxon>
        <taxon>Actinomycetes</taxon>
        <taxon>Streptosporangiales</taxon>
        <taxon>Thermomonosporaceae</taxon>
        <taxon>Thermomonospora</taxon>
    </lineage>
</organism>
<comment type="caution">
    <text evidence="2">The sequence shown here is derived from an EMBL/GenBank/DDBJ whole genome shotgun (WGS) entry which is preliminary data.</text>
</comment>
<dbReference type="EMBL" id="QTTT01000001">
    <property type="protein sequence ID" value="REE96532.1"/>
    <property type="molecule type" value="Genomic_DNA"/>
</dbReference>
<dbReference type="Pfam" id="PF12697">
    <property type="entry name" value="Abhydrolase_6"/>
    <property type="match status" value="1"/>
</dbReference>
<dbReference type="Proteomes" id="UP000256661">
    <property type="component" value="Unassembled WGS sequence"/>
</dbReference>
<sequence>MTTALVATSVSGTATAESPSTDRTFPGLKPTVVLVHGAFTDASSWHGVIGHLQRHGYPVVAPANPLRDLAADSAYIAGVVRGIKGPVILAGHSYGGAVITNAARSATNVKGLVYVAGFAPDEGESAGSIDARYPKTPLKDSITPLPHEDGTVDLSIAPEKFPGVFAPHVPRSKAAQMAAAQRPIAVAAIGGRSGRPAWRSLPSWFLIPSDDRALHPDAQADMAERAHARKTVWIEGGHAVTVSRPSAVAELLRVAARDTRDR</sequence>
<dbReference type="AlphaFoldDB" id="A0A3D9SKS5"/>
<evidence type="ECO:0000313" key="3">
    <source>
        <dbReference type="Proteomes" id="UP000256661"/>
    </source>
</evidence>
<gene>
    <name evidence="2" type="ORF">DFJ69_1969</name>
</gene>
<dbReference type="InterPro" id="IPR000073">
    <property type="entry name" value="AB_hydrolase_1"/>
</dbReference>
<dbReference type="RefSeq" id="WP_245974205.1">
    <property type="nucleotide sequence ID" value="NZ_QTTT01000001.1"/>
</dbReference>
<accession>A0A3D9SKS5</accession>
<evidence type="ECO:0000313" key="2">
    <source>
        <dbReference type="EMBL" id="REE96532.1"/>
    </source>
</evidence>